<keyword evidence="1" id="KW-1133">Transmembrane helix</keyword>
<accession>A0ABX7SWL9</accession>
<organism evidence="2 3">
    <name type="scientific">Polaribacter batillariae</name>
    <dbReference type="NCBI Taxonomy" id="2808900"/>
    <lineage>
        <taxon>Bacteria</taxon>
        <taxon>Pseudomonadati</taxon>
        <taxon>Bacteroidota</taxon>
        <taxon>Flavobacteriia</taxon>
        <taxon>Flavobacteriales</taxon>
        <taxon>Flavobacteriaceae</taxon>
    </lineage>
</organism>
<keyword evidence="1" id="KW-0812">Transmembrane</keyword>
<feature type="transmembrane region" description="Helical" evidence="1">
    <location>
        <begin position="7"/>
        <end position="27"/>
    </location>
</feature>
<feature type="transmembrane region" description="Helical" evidence="1">
    <location>
        <begin position="78"/>
        <end position="95"/>
    </location>
</feature>
<proteinExistence type="predicted"/>
<evidence type="ECO:0000256" key="1">
    <source>
        <dbReference type="SAM" id="Phobius"/>
    </source>
</evidence>
<sequence>MKYTIQIWLFTVISSPLLLAIILGLIINKSELNEILNSYEMIFLMIIFGLFLSIPAMMIFWLIQRRLNSDISIWKNKIILSLYSFLSVWLTFYIVDNGFVTRWSDQTVWVLIYSLTIVLGVWIFKMPTKEIIE</sequence>
<feature type="transmembrane region" description="Helical" evidence="1">
    <location>
        <begin position="107"/>
        <end position="124"/>
    </location>
</feature>
<dbReference type="RefSeq" id="WP_207971858.1">
    <property type="nucleotide sequence ID" value="NZ_CP071795.1"/>
</dbReference>
<gene>
    <name evidence="2" type="ORF">JL193_16795</name>
</gene>
<name>A0ABX7SWL9_9FLAO</name>
<evidence type="ECO:0000313" key="3">
    <source>
        <dbReference type="Proteomes" id="UP000663935"/>
    </source>
</evidence>
<dbReference type="EMBL" id="CP071795">
    <property type="protein sequence ID" value="QTD37695.1"/>
    <property type="molecule type" value="Genomic_DNA"/>
</dbReference>
<evidence type="ECO:0000313" key="2">
    <source>
        <dbReference type="EMBL" id="QTD37695.1"/>
    </source>
</evidence>
<protein>
    <submittedName>
        <fullName evidence="2">Uncharacterized protein</fullName>
    </submittedName>
</protein>
<keyword evidence="3" id="KW-1185">Reference proteome</keyword>
<dbReference type="Proteomes" id="UP000663935">
    <property type="component" value="Chromosome"/>
</dbReference>
<feature type="transmembrane region" description="Helical" evidence="1">
    <location>
        <begin position="39"/>
        <end position="63"/>
    </location>
</feature>
<keyword evidence="1" id="KW-0472">Membrane</keyword>
<reference evidence="2 3" key="1">
    <citation type="submission" date="2021-03" db="EMBL/GenBank/DDBJ databases">
        <title>Complete genome of Polaribacter_sp.G4M1.</title>
        <authorList>
            <person name="Jeong S.W."/>
            <person name="Bae J.W."/>
        </authorList>
    </citation>
    <scope>NUCLEOTIDE SEQUENCE [LARGE SCALE GENOMIC DNA]</scope>
    <source>
        <strain evidence="2 3">G4M1</strain>
    </source>
</reference>